<keyword evidence="3 4" id="KW-0472">Membrane</keyword>
<dbReference type="AlphaFoldDB" id="A0A3P7IQD7"/>
<organism evidence="5 6">
    <name type="scientific">Strongylus vulgaris</name>
    <name type="common">Blood worm</name>
    <dbReference type="NCBI Taxonomy" id="40348"/>
    <lineage>
        <taxon>Eukaryota</taxon>
        <taxon>Metazoa</taxon>
        <taxon>Ecdysozoa</taxon>
        <taxon>Nematoda</taxon>
        <taxon>Chromadorea</taxon>
        <taxon>Rhabditida</taxon>
        <taxon>Rhabditina</taxon>
        <taxon>Rhabditomorpha</taxon>
        <taxon>Strongyloidea</taxon>
        <taxon>Strongylidae</taxon>
        <taxon>Strongylus</taxon>
    </lineage>
</organism>
<keyword evidence="1 4" id="KW-0812">Transmembrane</keyword>
<reference evidence="5 6" key="1">
    <citation type="submission" date="2018-11" db="EMBL/GenBank/DDBJ databases">
        <authorList>
            <consortium name="Pathogen Informatics"/>
        </authorList>
    </citation>
    <scope>NUCLEOTIDE SEQUENCE [LARGE SCALE GENOMIC DNA]</scope>
</reference>
<accession>A0A3P7IQD7</accession>
<evidence type="ECO:0000313" key="5">
    <source>
        <dbReference type="EMBL" id="VDM75121.1"/>
    </source>
</evidence>
<evidence type="ECO:0000256" key="1">
    <source>
        <dbReference type="ARBA" id="ARBA00022692"/>
    </source>
</evidence>
<evidence type="ECO:0000256" key="4">
    <source>
        <dbReference type="SAM" id="Phobius"/>
    </source>
</evidence>
<dbReference type="Proteomes" id="UP000270094">
    <property type="component" value="Unassembled WGS sequence"/>
</dbReference>
<sequence length="151" mass="17173">MLNFRYATCKELILLFIGIGVSLVTGAGLPLMSLLQGSITQAFVNEQMYKTNTTPGPFFHYNDTDFTHDVMKAVYGYTAMAIGIFLAANVQFEHSKKSTFESFVCSNIRRTFEYWNTRTTVAKECEMVTRIQFVLSAVYIGSNRMNIRPFD</sequence>
<protein>
    <submittedName>
        <fullName evidence="5">Uncharacterized protein</fullName>
    </submittedName>
</protein>
<evidence type="ECO:0000313" key="6">
    <source>
        <dbReference type="Proteomes" id="UP000270094"/>
    </source>
</evidence>
<dbReference type="InterPro" id="IPR036640">
    <property type="entry name" value="ABC1_TM_sf"/>
</dbReference>
<proteinExistence type="predicted"/>
<evidence type="ECO:0000256" key="2">
    <source>
        <dbReference type="ARBA" id="ARBA00022989"/>
    </source>
</evidence>
<dbReference type="Gene3D" id="1.20.1560.10">
    <property type="entry name" value="ABC transporter type 1, transmembrane domain"/>
    <property type="match status" value="1"/>
</dbReference>
<name>A0A3P7IQD7_STRVU</name>
<keyword evidence="6" id="KW-1185">Reference proteome</keyword>
<feature type="transmembrane region" description="Helical" evidence="4">
    <location>
        <begin position="12"/>
        <end position="35"/>
    </location>
</feature>
<gene>
    <name evidence="5" type="ORF">SVUK_LOCUS10119</name>
</gene>
<keyword evidence="2 4" id="KW-1133">Transmembrane helix</keyword>
<dbReference type="OrthoDB" id="5835475at2759"/>
<evidence type="ECO:0000256" key="3">
    <source>
        <dbReference type="ARBA" id="ARBA00023136"/>
    </source>
</evidence>
<dbReference type="EMBL" id="UYYB01094946">
    <property type="protein sequence ID" value="VDM75121.1"/>
    <property type="molecule type" value="Genomic_DNA"/>
</dbReference>
<dbReference type="GO" id="GO:0005524">
    <property type="term" value="F:ATP binding"/>
    <property type="evidence" value="ECO:0007669"/>
    <property type="project" value="InterPro"/>
</dbReference>
<feature type="transmembrane region" description="Helical" evidence="4">
    <location>
        <begin position="74"/>
        <end position="92"/>
    </location>
</feature>
<dbReference type="GO" id="GO:0016020">
    <property type="term" value="C:membrane"/>
    <property type="evidence" value="ECO:0007669"/>
    <property type="project" value="InterPro"/>
</dbReference>